<dbReference type="Proteomes" id="UP000192917">
    <property type="component" value="Unassembled WGS sequence"/>
</dbReference>
<proteinExistence type="predicted"/>
<keyword evidence="4" id="KW-1185">Reference proteome</keyword>
<sequence length="41" mass="4669">MANNEQLDREHQQFFETVVRSAAYGAGFIAIILVLMLIFLV</sequence>
<reference evidence="3 4" key="1">
    <citation type="submission" date="2017-04" db="EMBL/GenBank/DDBJ databases">
        <authorList>
            <person name="Afonso C.L."/>
            <person name="Miller P.J."/>
            <person name="Scott M.A."/>
            <person name="Spackman E."/>
            <person name="Goraichik I."/>
            <person name="Dimitrov K.M."/>
            <person name="Suarez D.L."/>
            <person name="Swayne D.E."/>
        </authorList>
    </citation>
    <scope>NUCLEOTIDE SEQUENCE [LARGE SCALE GENOMIC DNA]</scope>
    <source>
        <strain evidence="3 4">USBA 355</strain>
    </source>
</reference>
<evidence type="ECO:0000256" key="1">
    <source>
        <dbReference type="SAM" id="Phobius"/>
    </source>
</evidence>
<dbReference type="EMBL" id="FWZX01000049">
    <property type="protein sequence ID" value="SMF83314.1"/>
    <property type="molecule type" value="Genomic_DNA"/>
</dbReference>
<name>A0A1Y6CRP8_9PROT</name>
<organism evidence="3 4">
    <name type="scientific">Tistlia consotensis USBA 355</name>
    <dbReference type="NCBI Taxonomy" id="560819"/>
    <lineage>
        <taxon>Bacteria</taxon>
        <taxon>Pseudomonadati</taxon>
        <taxon>Pseudomonadota</taxon>
        <taxon>Alphaproteobacteria</taxon>
        <taxon>Rhodospirillales</taxon>
        <taxon>Rhodovibrionaceae</taxon>
        <taxon>Tistlia</taxon>
    </lineage>
</organism>
<accession>A0A1Y6CRP8</accession>
<protein>
    <submittedName>
        <fullName evidence="3">Aa3 type cytochrome c oxidase subunit IV</fullName>
    </submittedName>
</protein>
<evidence type="ECO:0000259" key="2">
    <source>
        <dbReference type="Pfam" id="PF07835"/>
    </source>
</evidence>
<feature type="transmembrane region" description="Helical" evidence="1">
    <location>
        <begin position="21"/>
        <end position="40"/>
    </location>
</feature>
<keyword evidence="1" id="KW-1133">Transmembrane helix</keyword>
<evidence type="ECO:0000313" key="4">
    <source>
        <dbReference type="Proteomes" id="UP000192917"/>
    </source>
</evidence>
<dbReference type="RefSeq" id="WP_143596423.1">
    <property type="nucleotide sequence ID" value="NZ_FWZX01000049.1"/>
</dbReference>
<gene>
    <name evidence="3" type="ORF">SAMN05428998_14915</name>
</gene>
<dbReference type="Pfam" id="PF07835">
    <property type="entry name" value="COX4_pro_2"/>
    <property type="match status" value="1"/>
</dbReference>
<dbReference type="InterPro" id="IPR012422">
    <property type="entry name" value="Cyt_c_oxidase_su4_bac-aa3"/>
</dbReference>
<evidence type="ECO:0000313" key="3">
    <source>
        <dbReference type="EMBL" id="SMF83314.1"/>
    </source>
</evidence>
<dbReference type="AlphaFoldDB" id="A0A1Y6CRP8"/>
<keyword evidence="1" id="KW-0472">Membrane</keyword>
<keyword evidence="1" id="KW-0812">Transmembrane</keyword>
<feature type="domain" description="Cytochrome c oxidase subunit IV bacterial aa3 type" evidence="2">
    <location>
        <begin position="9"/>
        <end position="40"/>
    </location>
</feature>